<evidence type="ECO:0000256" key="3">
    <source>
        <dbReference type="ARBA" id="ARBA00023002"/>
    </source>
</evidence>
<keyword evidence="2" id="KW-0521">NADP</keyword>
<comment type="caution">
    <text evidence="5">The sequence shown here is derived from an EMBL/GenBank/DDBJ whole genome shotgun (WGS) entry which is preliminary data.</text>
</comment>
<keyword evidence="3" id="KW-0560">Oxidoreductase</keyword>
<dbReference type="EMBL" id="JAUSVX010000025">
    <property type="protein sequence ID" value="MDQ0474655.1"/>
    <property type="molecule type" value="Genomic_DNA"/>
</dbReference>
<dbReference type="SUPFAM" id="SSF51735">
    <property type="entry name" value="NAD(P)-binding Rossmann-fold domains"/>
    <property type="match status" value="1"/>
</dbReference>
<proteinExistence type="inferred from homology"/>
<evidence type="ECO:0000256" key="2">
    <source>
        <dbReference type="ARBA" id="ARBA00022857"/>
    </source>
</evidence>
<keyword evidence="6" id="KW-1185">Reference proteome</keyword>
<dbReference type="InterPro" id="IPR002347">
    <property type="entry name" value="SDR_fam"/>
</dbReference>
<evidence type="ECO:0000256" key="1">
    <source>
        <dbReference type="ARBA" id="ARBA00006484"/>
    </source>
</evidence>
<dbReference type="PANTHER" id="PTHR43490:SF99">
    <property type="entry name" value="SHORT-CHAIN DEHYDROGENASE_REDUCTASE"/>
    <property type="match status" value="1"/>
</dbReference>
<gene>
    <name evidence="5" type="ORF">QO011_007696</name>
</gene>
<name>A0ABU0JK49_9HYPH</name>
<protein>
    <submittedName>
        <fullName evidence="5">NAD(P)-dependent dehydrogenase (Short-subunit alcohol dehydrogenase family)</fullName>
    </submittedName>
</protein>
<accession>A0ABU0JK49</accession>
<dbReference type="Pfam" id="PF00106">
    <property type="entry name" value="adh_short"/>
    <property type="match status" value="1"/>
</dbReference>
<dbReference type="InterPro" id="IPR036291">
    <property type="entry name" value="NAD(P)-bd_dom_sf"/>
</dbReference>
<dbReference type="PANTHER" id="PTHR43490">
    <property type="entry name" value="(+)-NEOMENTHOL DEHYDROGENASE"/>
    <property type="match status" value="1"/>
</dbReference>
<evidence type="ECO:0000313" key="5">
    <source>
        <dbReference type="EMBL" id="MDQ0474655.1"/>
    </source>
</evidence>
<dbReference type="Proteomes" id="UP001242480">
    <property type="component" value="Unassembled WGS sequence"/>
</dbReference>
<reference evidence="5 6" key="1">
    <citation type="submission" date="2023-07" db="EMBL/GenBank/DDBJ databases">
        <title>Genomic Encyclopedia of Type Strains, Phase IV (KMG-IV): sequencing the most valuable type-strain genomes for metagenomic binning, comparative biology and taxonomic classification.</title>
        <authorList>
            <person name="Goeker M."/>
        </authorList>
    </citation>
    <scope>NUCLEOTIDE SEQUENCE [LARGE SCALE GENOMIC DNA]</scope>
    <source>
        <strain evidence="5 6">DSM 19619</strain>
    </source>
</reference>
<dbReference type="PRINTS" id="PR00081">
    <property type="entry name" value="GDHRDH"/>
</dbReference>
<dbReference type="Gene3D" id="3.40.50.720">
    <property type="entry name" value="NAD(P)-binding Rossmann-like Domain"/>
    <property type="match status" value="1"/>
</dbReference>
<evidence type="ECO:0000256" key="4">
    <source>
        <dbReference type="RuleBase" id="RU000363"/>
    </source>
</evidence>
<dbReference type="RefSeq" id="WP_307284639.1">
    <property type="nucleotide sequence ID" value="NZ_JAUSVX010000025.1"/>
</dbReference>
<comment type="similarity">
    <text evidence="1 4">Belongs to the short-chain dehydrogenases/reductases (SDR) family.</text>
</comment>
<sequence>MTNETSAGVAVVTGASRKEGLGFEVARQLARRGFVVFLTARDAGAAEVNAAMLRAEGHDVRAHALDVASEASASALVATLHHHFGRLDVLINNAGLAPDLQAPTLTADFDEVRQALEVNLFGPWRMIRMLEPLLRNSARPRIVNVSSEAASFNASGGMARRGAVMGGYAVSKAAQNAMTMKMAAALAGTPILVNAVCPGRIASHAGAAEAGARPVAEGAAGVVWAATLPEGGPSGGLFRDGQELPW</sequence>
<organism evidence="5 6">
    <name type="scientific">Labrys wisconsinensis</name>
    <dbReference type="NCBI Taxonomy" id="425677"/>
    <lineage>
        <taxon>Bacteria</taxon>
        <taxon>Pseudomonadati</taxon>
        <taxon>Pseudomonadota</taxon>
        <taxon>Alphaproteobacteria</taxon>
        <taxon>Hyphomicrobiales</taxon>
        <taxon>Xanthobacteraceae</taxon>
        <taxon>Labrys</taxon>
    </lineage>
</organism>
<evidence type="ECO:0000313" key="6">
    <source>
        <dbReference type="Proteomes" id="UP001242480"/>
    </source>
</evidence>
<dbReference type="PRINTS" id="PR00080">
    <property type="entry name" value="SDRFAMILY"/>
</dbReference>